<dbReference type="InterPro" id="IPR006162">
    <property type="entry name" value="Ppantetheine_attach_site"/>
</dbReference>
<dbReference type="SUPFAM" id="SSF47336">
    <property type="entry name" value="ACP-like"/>
    <property type="match status" value="1"/>
</dbReference>
<dbReference type="Gene3D" id="1.10.1200.10">
    <property type="entry name" value="ACP-like"/>
    <property type="match status" value="1"/>
</dbReference>
<dbReference type="InterPro" id="IPR036736">
    <property type="entry name" value="ACP-like_sf"/>
</dbReference>
<reference evidence="4" key="2">
    <citation type="submission" date="2017-06" db="EMBL/GenBank/DDBJ databases">
        <authorList>
            <person name="Kim H.J."/>
            <person name="Triplett B.A."/>
        </authorList>
    </citation>
    <scope>NUCLEOTIDE SEQUENCE [LARGE SCALE GENOMIC DNA]</scope>
    <source>
        <strain evidence="4">DSM 26170</strain>
    </source>
</reference>
<dbReference type="OrthoDB" id="9806381at2"/>
<reference evidence="5 7" key="3">
    <citation type="submission" date="2019-02" db="EMBL/GenBank/DDBJ databases">
        <authorList>
            <person name="Zhang G."/>
        </authorList>
    </citation>
    <scope>NUCLEOTIDE SEQUENCE [LARGE SCALE GENOMIC DNA]</scope>
    <source>
        <strain evidence="5 7">CMB17</strain>
    </source>
</reference>
<dbReference type="PROSITE" id="PS00012">
    <property type="entry name" value="PHOSPHOPANTETHEINE"/>
    <property type="match status" value="1"/>
</dbReference>
<dbReference type="InterPro" id="IPR009081">
    <property type="entry name" value="PP-bd_ACP"/>
</dbReference>
<keyword evidence="1" id="KW-0596">Phosphopantetheine</keyword>
<sequence length="88" mass="9537">MTDHIKDRITAIIAEQAMLEPDQISDDSTPADLGIDSLGLVESIFAIEEEFDISIPFNANEPDKSDFDISTMGTIIAAVERLVAQKAA</sequence>
<reference evidence="6" key="1">
    <citation type="submission" date="2017-06" db="EMBL/GenBank/DDBJ databases">
        <authorList>
            <person name="Varghese N."/>
            <person name="Submissions S."/>
        </authorList>
    </citation>
    <scope>NUCLEOTIDE SEQUENCE [LARGE SCALE GENOMIC DNA]</scope>
    <source>
        <strain evidence="6">DSM 26170</strain>
    </source>
</reference>
<dbReference type="Proteomes" id="UP000198409">
    <property type="component" value="Unassembled WGS sequence"/>
</dbReference>
<evidence type="ECO:0000313" key="7">
    <source>
        <dbReference type="Proteomes" id="UP000292859"/>
    </source>
</evidence>
<evidence type="ECO:0000256" key="1">
    <source>
        <dbReference type="ARBA" id="ARBA00022450"/>
    </source>
</evidence>
<evidence type="ECO:0000259" key="3">
    <source>
        <dbReference type="PROSITE" id="PS50075"/>
    </source>
</evidence>
<dbReference type="RefSeq" id="WP_089387800.1">
    <property type="nucleotide sequence ID" value="NZ_FZNM01000004.1"/>
</dbReference>
<evidence type="ECO:0000256" key="2">
    <source>
        <dbReference type="ARBA" id="ARBA00022553"/>
    </source>
</evidence>
<proteinExistence type="predicted"/>
<dbReference type="Pfam" id="PF00550">
    <property type="entry name" value="PP-binding"/>
    <property type="match status" value="1"/>
</dbReference>
<dbReference type="EMBL" id="SIRL01000004">
    <property type="protein sequence ID" value="TBN50831.1"/>
    <property type="molecule type" value="Genomic_DNA"/>
</dbReference>
<gene>
    <name evidence="5" type="ORF">EYF88_07915</name>
    <name evidence="4" type="ORF">SAMN06265378_104199</name>
</gene>
<keyword evidence="2" id="KW-0597">Phosphoprotein</keyword>
<evidence type="ECO:0000313" key="5">
    <source>
        <dbReference type="EMBL" id="TBN50831.1"/>
    </source>
</evidence>
<accession>A0A238WH13</accession>
<dbReference type="Proteomes" id="UP000292859">
    <property type="component" value="Unassembled WGS sequence"/>
</dbReference>
<name>A0A238WH13_9RHOB</name>
<protein>
    <submittedName>
        <fullName evidence="4">Acyl carrier protein</fullName>
    </submittedName>
</protein>
<evidence type="ECO:0000313" key="4">
    <source>
        <dbReference type="EMBL" id="SNR45860.1"/>
    </source>
</evidence>
<dbReference type="EMBL" id="FZNM01000004">
    <property type="protein sequence ID" value="SNR45860.1"/>
    <property type="molecule type" value="Genomic_DNA"/>
</dbReference>
<organism evidence="4 6">
    <name type="scientific">Paracoccus sediminis</name>
    <dbReference type="NCBI Taxonomy" id="1214787"/>
    <lineage>
        <taxon>Bacteria</taxon>
        <taxon>Pseudomonadati</taxon>
        <taxon>Pseudomonadota</taxon>
        <taxon>Alphaproteobacteria</taxon>
        <taxon>Rhodobacterales</taxon>
        <taxon>Paracoccaceae</taxon>
        <taxon>Paracoccus</taxon>
    </lineage>
</organism>
<feature type="domain" description="Carrier" evidence="3">
    <location>
        <begin position="3"/>
        <end position="83"/>
    </location>
</feature>
<keyword evidence="7" id="KW-1185">Reference proteome</keyword>
<evidence type="ECO:0000313" key="6">
    <source>
        <dbReference type="Proteomes" id="UP000198409"/>
    </source>
</evidence>
<dbReference type="PROSITE" id="PS50075">
    <property type="entry name" value="CARRIER"/>
    <property type="match status" value="1"/>
</dbReference>
<dbReference type="AlphaFoldDB" id="A0A238WH13"/>